<accession>A0AAV5SPT7</accession>
<dbReference type="Proteomes" id="UP001432027">
    <property type="component" value="Unassembled WGS sequence"/>
</dbReference>
<proteinExistence type="predicted"/>
<evidence type="ECO:0000256" key="1">
    <source>
        <dbReference type="SAM" id="Phobius"/>
    </source>
</evidence>
<evidence type="ECO:0000313" key="2">
    <source>
        <dbReference type="EMBL" id="GMS84527.1"/>
    </source>
</evidence>
<keyword evidence="3" id="KW-1185">Reference proteome</keyword>
<evidence type="ECO:0008006" key="4">
    <source>
        <dbReference type="Google" id="ProtNLM"/>
    </source>
</evidence>
<feature type="transmembrane region" description="Helical" evidence="1">
    <location>
        <begin position="46"/>
        <end position="67"/>
    </location>
</feature>
<keyword evidence="1" id="KW-0812">Transmembrane</keyword>
<keyword evidence="1" id="KW-0472">Membrane</keyword>
<keyword evidence="1" id="KW-1133">Transmembrane helix</keyword>
<comment type="caution">
    <text evidence="2">The sequence shown here is derived from an EMBL/GenBank/DDBJ whole genome shotgun (WGS) entry which is preliminary data.</text>
</comment>
<name>A0AAV5SPT7_9BILA</name>
<sequence length="90" mass="10573">MRLLYDWVSLLLWSLEIVLLSLALLFVFFSIRAISRDSVLHYMFRVLMIILVLRTHLQVISRCIIIYHRAFICGPRNIELKLQDGINAGK</sequence>
<evidence type="ECO:0000313" key="3">
    <source>
        <dbReference type="Proteomes" id="UP001432027"/>
    </source>
</evidence>
<feature type="transmembrane region" description="Helical" evidence="1">
    <location>
        <begin position="12"/>
        <end position="34"/>
    </location>
</feature>
<protein>
    <recommendedName>
        <fullName evidence="4">G protein-coupled receptor</fullName>
    </recommendedName>
</protein>
<organism evidence="2 3">
    <name type="scientific">Pristionchus entomophagus</name>
    <dbReference type="NCBI Taxonomy" id="358040"/>
    <lineage>
        <taxon>Eukaryota</taxon>
        <taxon>Metazoa</taxon>
        <taxon>Ecdysozoa</taxon>
        <taxon>Nematoda</taxon>
        <taxon>Chromadorea</taxon>
        <taxon>Rhabditida</taxon>
        <taxon>Rhabditina</taxon>
        <taxon>Diplogasteromorpha</taxon>
        <taxon>Diplogasteroidea</taxon>
        <taxon>Neodiplogasteridae</taxon>
        <taxon>Pristionchus</taxon>
    </lineage>
</organism>
<dbReference type="EMBL" id="BTSX01000002">
    <property type="protein sequence ID" value="GMS84527.1"/>
    <property type="molecule type" value="Genomic_DNA"/>
</dbReference>
<dbReference type="AlphaFoldDB" id="A0AAV5SPT7"/>
<reference evidence="2" key="1">
    <citation type="submission" date="2023-10" db="EMBL/GenBank/DDBJ databases">
        <title>Genome assembly of Pristionchus species.</title>
        <authorList>
            <person name="Yoshida K."/>
            <person name="Sommer R.J."/>
        </authorList>
    </citation>
    <scope>NUCLEOTIDE SEQUENCE</scope>
    <source>
        <strain evidence="2">RS0144</strain>
    </source>
</reference>
<gene>
    <name evidence="2" type="ORF">PENTCL1PPCAC_6702</name>
</gene>